<comment type="similarity">
    <text evidence="11">Belongs to the tRNA nucleotidyltransferase/poly(A) polymerase family.</text>
</comment>
<dbReference type="GO" id="GO:0001680">
    <property type="term" value="P:tRNA 3'-terminal CCA addition"/>
    <property type="evidence" value="ECO:0007669"/>
    <property type="project" value="InterPro"/>
</dbReference>
<dbReference type="PIRSF" id="PIRSF000813">
    <property type="entry name" value="CCA_bact"/>
    <property type="match status" value="1"/>
</dbReference>
<dbReference type="InterPro" id="IPR002646">
    <property type="entry name" value="PolA_pol_head_dom"/>
</dbReference>
<dbReference type="GO" id="GO:0003723">
    <property type="term" value="F:RNA binding"/>
    <property type="evidence" value="ECO:0007669"/>
    <property type="project" value="UniProtKB-KW"/>
</dbReference>
<keyword evidence="2 11" id="KW-0808">Transferase</keyword>
<keyword evidence="7" id="KW-0692">RNA repair</keyword>
<dbReference type="KEGG" id="kct:CDEE_0122"/>
<dbReference type="InterPro" id="IPR043519">
    <property type="entry name" value="NT_sf"/>
</dbReference>
<evidence type="ECO:0000256" key="11">
    <source>
        <dbReference type="RuleBase" id="RU003953"/>
    </source>
</evidence>
<keyword evidence="3" id="KW-0819">tRNA processing</keyword>
<reference evidence="14 15" key="1">
    <citation type="journal article" date="2013" name="Genome Biol. Evol.">
        <title>Genome evolution and phylogenomic analysis of candidatus kinetoplastibacterium, the betaproteobacterial endosymbionts of strigomonas and angomonas.</title>
        <authorList>
            <person name="Alves J.M."/>
            <person name="Serrano M.G."/>
            <person name="Maia da Silva F."/>
            <person name="Voegtly L.J."/>
            <person name="Matveyev A.V."/>
            <person name="Teixeira M.M."/>
            <person name="Camargo E.P."/>
            <person name="Buck G.A."/>
        </authorList>
    </citation>
    <scope>NUCLEOTIDE SEQUENCE [LARGE SCALE GENOMIC DNA]</scope>
    <source>
        <strain evidence="14 15">TCC036E</strain>
    </source>
</reference>
<evidence type="ECO:0000259" key="12">
    <source>
        <dbReference type="Pfam" id="PF01743"/>
    </source>
</evidence>
<comment type="cofactor">
    <cofactor evidence="1">
        <name>Mg(2+)</name>
        <dbReference type="ChEBI" id="CHEBI:18420"/>
    </cofactor>
</comment>
<evidence type="ECO:0000256" key="8">
    <source>
        <dbReference type="ARBA" id="ARBA00022840"/>
    </source>
</evidence>
<dbReference type="Proteomes" id="UP000011686">
    <property type="component" value="Chromosome"/>
</dbReference>
<organism evidence="14 15">
    <name type="scientific">Candidatus Kinetoplastidibacterium crithidiae TCC036E</name>
    <dbReference type="NCBI Taxonomy" id="1208918"/>
    <lineage>
        <taxon>Bacteria</taxon>
        <taxon>Pseudomonadati</taxon>
        <taxon>Pseudomonadota</taxon>
        <taxon>Betaproteobacteria</taxon>
        <taxon>Candidatus Kinetoplastidibacterium</taxon>
    </lineage>
</organism>
<dbReference type="InterPro" id="IPR032828">
    <property type="entry name" value="PolyA_RNA-bd"/>
</dbReference>
<dbReference type="GO" id="GO:0046872">
    <property type="term" value="F:metal ion binding"/>
    <property type="evidence" value="ECO:0007669"/>
    <property type="project" value="UniProtKB-KW"/>
</dbReference>
<dbReference type="EMBL" id="CP003804">
    <property type="protein sequence ID" value="AGF47954.1"/>
    <property type="molecule type" value="Genomic_DNA"/>
</dbReference>
<dbReference type="CDD" id="cd05398">
    <property type="entry name" value="NT_ClassII-CCAase"/>
    <property type="match status" value="1"/>
</dbReference>
<feature type="domain" description="tRNA nucleotidyltransferase/poly(A) polymerase RNA and SrmB- binding" evidence="13">
    <location>
        <begin position="162"/>
        <end position="222"/>
    </location>
</feature>
<keyword evidence="8" id="KW-0067">ATP-binding</keyword>
<dbReference type="STRING" id="1208918.CDEE_0122"/>
<evidence type="ECO:0000256" key="1">
    <source>
        <dbReference type="ARBA" id="ARBA00001946"/>
    </source>
</evidence>
<evidence type="ECO:0000256" key="2">
    <source>
        <dbReference type="ARBA" id="ARBA00022679"/>
    </source>
</evidence>
<gene>
    <name evidence="14" type="ORF">CDEE_0122</name>
</gene>
<keyword evidence="10 11" id="KW-0694">RNA-binding</keyword>
<dbReference type="GO" id="GO:0004810">
    <property type="term" value="F:CCA tRNA nucleotidyltransferase activity"/>
    <property type="evidence" value="ECO:0007669"/>
    <property type="project" value="UniProtKB-EC"/>
</dbReference>
<evidence type="ECO:0000256" key="4">
    <source>
        <dbReference type="ARBA" id="ARBA00022695"/>
    </source>
</evidence>
<evidence type="ECO:0000256" key="5">
    <source>
        <dbReference type="ARBA" id="ARBA00022723"/>
    </source>
</evidence>
<evidence type="ECO:0000256" key="7">
    <source>
        <dbReference type="ARBA" id="ARBA00022800"/>
    </source>
</evidence>
<dbReference type="PATRIC" id="fig|1208918.3.peg.655"/>
<keyword evidence="9" id="KW-0460">Magnesium</keyword>
<dbReference type="SUPFAM" id="SSF81301">
    <property type="entry name" value="Nucleotidyltransferase"/>
    <property type="match status" value="1"/>
</dbReference>
<dbReference type="HOGENOM" id="CLU_015961_1_0_4"/>
<dbReference type="AlphaFoldDB" id="M1LXM4"/>
<sequence length="365" mass="42557">MFDIKEDSFTKGLKFYIVGGAVRDKLLGLHQQEDRDWVVVGSSPEEMENRGFKKVGKNFPVFLHPITKEEYALARTEYKIAIGHQGFEFNVGSYITLKDDLFRRDLTINAIAYDCINREIIDPFNGLRDIRCGILRHVSSSFREDPLRLIRLARFSAKFDKFSIAKDTMDFCKIMTKNGELISLSKERIWKEISKGLMTKTPINMFNFLKQVEALDLIMPELILSSRVNNFLKNIPDEIDLYTRYAFLCMDTVDRSLLSRRLAVQSMCKNYADLLPYILKILENNTSLSEKFLILEKCDAFRRYDRFIDLLKSCELILKIDVHDILSRLENVLNINLGDYLIESDQRKRKDLVRKARLLVFQSGN</sequence>
<dbReference type="Pfam" id="PF12627">
    <property type="entry name" value="PolyA_pol_RNAbd"/>
    <property type="match status" value="1"/>
</dbReference>
<keyword evidence="4 14" id="KW-0548">Nucleotidyltransferase</keyword>
<name>M1LXM4_9PROT</name>
<dbReference type="GO" id="GO:0042245">
    <property type="term" value="P:RNA repair"/>
    <property type="evidence" value="ECO:0007669"/>
    <property type="project" value="UniProtKB-KW"/>
</dbReference>
<dbReference type="SUPFAM" id="SSF81891">
    <property type="entry name" value="Poly A polymerase C-terminal region-like"/>
    <property type="match status" value="1"/>
</dbReference>
<feature type="domain" description="Poly A polymerase head" evidence="12">
    <location>
        <begin position="15"/>
        <end position="136"/>
    </location>
</feature>
<dbReference type="InterPro" id="IPR050124">
    <property type="entry name" value="tRNA_CCA-adding_enzyme"/>
</dbReference>
<protein>
    <submittedName>
        <fullName evidence="14">CCA-adding tRNA nucleotidyltransferase</fullName>
        <ecNumber evidence="14">2.7.7.72</ecNumber>
    </submittedName>
</protein>
<keyword evidence="6" id="KW-0547">Nucleotide-binding</keyword>
<evidence type="ECO:0000313" key="15">
    <source>
        <dbReference type="Proteomes" id="UP000011686"/>
    </source>
</evidence>
<dbReference type="GO" id="GO:0005524">
    <property type="term" value="F:ATP binding"/>
    <property type="evidence" value="ECO:0007669"/>
    <property type="project" value="UniProtKB-KW"/>
</dbReference>
<proteinExistence type="inferred from homology"/>
<dbReference type="InterPro" id="IPR012006">
    <property type="entry name" value="CCA_bact"/>
</dbReference>
<evidence type="ECO:0000313" key="14">
    <source>
        <dbReference type="EMBL" id="AGF47954.1"/>
    </source>
</evidence>
<dbReference type="EC" id="2.7.7.72" evidence="14"/>
<evidence type="ECO:0000256" key="9">
    <source>
        <dbReference type="ARBA" id="ARBA00022842"/>
    </source>
</evidence>
<dbReference type="PANTHER" id="PTHR47545:SF1">
    <property type="entry name" value="MULTIFUNCTIONAL CCA PROTEIN"/>
    <property type="match status" value="1"/>
</dbReference>
<keyword evidence="15" id="KW-1185">Reference proteome</keyword>
<dbReference type="PANTHER" id="PTHR47545">
    <property type="entry name" value="MULTIFUNCTIONAL CCA PROTEIN"/>
    <property type="match status" value="1"/>
</dbReference>
<dbReference type="Gene3D" id="3.30.460.10">
    <property type="entry name" value="Beta Polymerase, domain 2"/>
    <property type="match status" value="1"/>
</dbReference>
<evidence type="ECO:0000256" key="10">
    <source>
        <dbReference type="ARBA" id="ARBA00022884"/>
    </source>
</evidence>
<evidence type="ECO:0000259" key="13">
    <source>
        <dbReference type="Pfam" id="PF12627"/>
    </source>
</evidence>
<evidence type="ECO:0000256" key="3">
    <source>
        <dbReference type="ARBA" id="ARBA00022694"/>
    </source>
</evidence>
<dbReference type="Gene3D" id="1.10.3090.10">
    <property type="entry name" value="cca-adding enzyme, domain 2"/>
    <property type="match status" value="1"/>
</dbReference>
<dbReference type="eggNOG" id="COG0617">
    <property type="taxonomic scope" value="Bacteria"/>
</dbReference>
<dbReference type="Pfam" id="PF01743">
    <property type="entry name" value="PolyA_pol"/>
    <property type="match status" value="1"/>
</dbReference>
<keyword evidence="5" id="KW-0479">Metal-binding</keyword>
<dbReference type="RefSeq" id="WP_015238774.1">
    <property type="nucleotide sequence ID" value="NC_020283.1"/>
</dbReference>
<evidence type="ECO:0000256" key="6">
    <source>
        <dbReference type="ARBA" id="ARBA00022741"/>
    </source>
</evidence>
<accession>M1LXM4</accession>